<evidence type="ECO:0000313" key="5">
    <source>
        <dbReference type="EnsemblProtists" id="HpaP801064"/>
    </source>
</evidence>
<sequence>MSRSETPYRRSQSVINHLEQHRGTPVLEDQHYMEPYSPPSNRVYVMETSQEGDVAPDGRRSLRHLPPPLDPHGSLQQRRGTRGAPGGFVTMDNGSTISSSSGNCIDTMSLTNVSATAQQPLISTPRAAQKNIVRVIDKDMTQQFRGRSKSVGQGRIRWFENRKSQLLGFCLTMAFLGVSVAMYNYRWTGLIAGSVNTIICGSAVVITYCRKKQWHQHPNPIVHNRSVLSIFMAVCLLLNVLVDFDPSGSNTDCQRLAGIIMGVITYSVQGAGGFFTVDGRSMTYESDTDTVIGFCLASSRICCDTGETCPDTVTKCSTTSNFLNAQQWYADGLTFLARVWQYLTVLAFCNFVVIASFTGAYVFYWLLLLLLYMCAYFLSTKSDTSNSEAVAQVLRQLVIFLISSKGYLDYVIWFAVNNIERKSGSGRGESADVDVDLSPQVNTALRSEILYYTTSGIKESVRAVTDELITIPISGESEAAGKSIKFWSFCPASFRNIRLTFGISDVDYIQMFGATTKERFSEGRSGAFMFYTSDESLIVKTMSPEECAFLRKMAPNYEAYMASNPDTLLTRFYGCHSVSLYGKMYYFVVMGNLFSDTDVVHHRYDIKGSWIDRNAKVPSPGGKTACRYCNASYTFGSTKNQECGDGMNFHEPDIVLKDNDLMTKIRIDPATAHRIYDQIHRDSDFLCSQGIMDYSLLMGIQSSEYFVDTNQLPQVRRDLLSTQPATSVAGPSLYHFGIIDFLQQWTLEKKMERFYKTFVKRKDPEGVSALPPKPYKFRFQQKMSRIFALSTHTRAEHDMAFNHNYPALIDVLDQGNYDAQRHNAVAGNSVVDQRPVFNPDQQQEIRMASSPSVRAIFILDSDGNRVCAKYYDKSYPTQKEQLALEKKLFTKTKNANARLEADIILIENVVSVYRCGSDTTMHVIGSALENELILLTVLDAAFDTASNLLKGRMDRHVMLDNIELVLLTFDEVVDGGCVRLTTGYFGCAIGWMCCFFDGQGIDNEVPVAELTISQAFASAREQFSRSFRS</sequence>
<dbReference type="EMBL" id="JH598253">
    <property type="status" value="NOT_ANNOTATED_CDS"/>
    <property type="molecule type" value="Genomic_DNA"/>
</dbReference>
<dbReference type="VEuPathDB" id="FungiDB:HpaG801064"/>
<dbReference type="PROSITE" id="PS51455">
    <property type="entry name" value="PIPK"/>
    <property type="match status" value="1"/>
</dbReference>
<feature type="transmembrane region" description="Helical" evidence="3">
    <location>
        <begin position="221"/>
        <end position="244"/>
    </location>
</feature>
<evidence type="ECO:0000313" key="6">
    <source>
        <dbReference type="Proteomes" id="UP000011713"/>
    </source>
</evidence>
<dbReference type="Pfam" id="PF01504">
    <property type="entry name" value="PIP5K"/>
    <property type="match status" value="2"/>
</dbReference>
<dbReference type="CDD" id="cd00139">
    <property type="entry name" value="PIPKc"/>
    <property type="match status" value="1"/>
</dbReference>
<feature type="transmembrane region" description="Helical" evidence="3">
    <location>
        <begin position="191"/>
        <end position="209"/>
    </location>
</feature>
<dbReference type="Pfam" id="PF01217">
    <property type="entry name" value="Clat_adaptor_s"/>
    <property type="match status" value="1"/>
</dbReference>
<protein>
    <recommendedName>
        <fullName evidence="4">PIPK domain-containing protein</fullName>
    </recommendedName>
</protein>
<dbReference type="GO" id="GO:0046854">
    <property type="term" value="P:phosphatidylinositol phosphate biosynthetic process"/>
    <property type="evidence" value="ECO:0007669"/>
    <property type="project" value="TreeGrafter"/>
</dbReference>
<dbReference type="InterPro" id="IPR002498">
    <property type="entry name" value="PInositol-4-P-4/5-kinase_core"/>
</dbReference>
<reference evidence="6" key="1">
    <citation type="journal article" date="2010" name="Science">
        <title>Signatures of adaptation to obligate biotrophy in the Hyaloperonospora arabidopsidis genome.</title>
        <authorList>
            <person name="Baxter L."/>
            <person name="Tripathy S."/>
            <person name="Ishaque N."/>
            <person name="Boot N."/>
            <person name="Cabral A."/>
            <person name="Kemen E."/>
            <person name="Thines M."/>
            <person name="Ah-Fong A."/>
            <person name="Anderson R."/>
            <person name="Badejoko W."/>
            <person name="Bittner-Eddy P."/>
            <person name="Boore J.L."/>
            <person name="Chibucos M.C."/>
            <person name="Coates M."/>
            <person name="Dehal P."/>
            <person name="Delehaunty K."/>
            <person name="Dong S."/>
            <person name="Downton P."/>
            <person name="Dumas B."/>
            <person name="Fabro G."/>
            <person name="Fronick C."/>
            <person name="Fuerstenberg S.I."/>
            <person name="Fulton L."/>
            <person name="Gaulin E."/>
            <person name="Govers F."/>
            <person name="Hughes L."/>
            <person name="Humphray S."/>
            <person name="Jiang R.H."/>
            <person name="Judelson H."/>
            <person name="Kamoun S."/>
            <person name="Kyung K."/>
            <person name="Meijer H."/>
            <person name="Minx P."/>
            <person name="Morris P."/>
            <person name="Nelson J."/>
            <person name="Phuntumart V."/>
            <person name="Qutob D."/>
            <person name="Rehmany A."/>
            <person name="Rougon-Cardoso A."/>
            <person name="Ryden P."/>
            <person name="Torto-Alalibo T."/>
            <person name="Studholme D."/>
            <person name="Wang Y."/>
            <person name="Win J."/>
            <person name="Wood J."/>
            <person name="Clifton S.W."/>
            <person name="Rogers J."/>
            <person name="Van den Ackerveken G."/>
            <person name="Jones J.D."/>
            <person name="McDowell J.M."/>
            <person name="Beynon J."/>
            <person name="Tyler B.M."/>
        </authorList>
    </citation>
    <scope>NUCLEOTIDE SEQUENCE [LARGE SCALE GENOMIC DNA]</scope>
    <source>
        <strain evidence="6">Emoy2</strain>
    </source>
</reference>
<keyword evidence="3" id="KW-1133">Transmembrane helix</keyword>
<dbReference type="STRING" id="559515.M4B465"/>
<feature type="domain" description="PIPK" evidence="4">
    <location>
        <begin position="421"/>
        <end position="787"/>
    </location>
</feature>
<dbReference type="eggNOG" id="KOG3343">
    <property type="taxonomic scope" value="Eukaryota"/>
</dbReference>
<dbReference type="SUPFAM" id="SSF64356">
    <property type="entry name" value="SNARE-like"/>
    <property type="match status" value="1"/>
</dbReference>
<reference evidence="5" key="2">
    <citation type="submission" date="2015-06" db="UniProtKB">
        <authorList>
            <consortium name="EnsemblProtists"/>
        </authorList>
    </citation>
    <scope>IDENTIFICATION</scope>
    <source>
        <strain evidence="5">Emoy2</strain>
    </source>
</reference>
<accession>M4B465</accession>
<dbReference type="GO" id="GO:0005524">
    <property type="term" value="F:ATP binding"/>
    <property type="evidence" value="ECO:0007669"/>
    <property type="project" value="UniProtKB-UniRule"/>
</dbReference>
<dbReference type="OMA" id="SIFMAVC"/>
<dbReference type="EnsemblProtists" id="HpaT801064">
    <property type="protein sequence ID" value="HpaP801064"/>
    <property type="gene ID" value="HpaG801064"/>
</dbReference>
<keyword evidence="6" id="KW-1185">Reference proteome</keyword>
<dbReference type="InParanoid" id="M4B465"/>
<dbReference type="SMART" id="SM00330">
    <property type="entry name" value="PIPKc"/>
    <property type="match status" value="1"/>
</dbReference>
<keyword evidence="1" id="KW-0418">Kinase</keyword>
<dbReference type="CDD" id="cd14829">
    <property type="entry name" value="Zeta-COP"/>
    <property type="match status" value="1"/>
</dbReference>
<dbReference type="InterPro" id="IPR022775">
    <property type="entry name" value="AP_mu_sigma_su"/>
</dbReference>
<keyword evidence="3" id="KW-0812">Transmembrane</keyword>
<dbReference type="HOGENOM" id="CLU_007979_2_0_1"/>
<evidence type="ECO:0000259" key="4">
    <source>
        <dbReference type="PROSITE" id="PS51455"/>
    </source>
</evidence>
<dbReference type="eggNOG" id="KOG0229">
    <property type="taxonomic scope" value="Eukaryota"/>
</dbReference>
<dbReference type="InterPro" id="IPR011012">
    <property type="entry name" value="Longin-like_dom_sf"/>
</dbReference>
<dbReference type="Proteomes" id="UP000011713">
    <property type="component" value="Unassembled WGS sequence"/>
</dbReference>
<name>M4B465_HYAAE</name>
<feature type="transmembrane region" description="Helical" evidence="3">
    <location>
        <begin position="166"/>
        <end position="185"/>
    </location>
</feature>
<keyword evidence="1" id="KW-0547">Nucleotide-binding</keyword>
<dbReference type="SUPFAM" id="SSF56104">
    <property type="entry name" value="SAICAR synthase-like"/>
    <property type="match status" value="1"/>
</dbReference>
<keyword evidence="1" id="KW-0808">Transferase</keyword>
<dbReference type="Gene3D" id="3.30.800.10">
    <property type="entry name" value="Phosphatidylinositol Phosphate Kinase II Beta"/>
    <property type="match status" value="1"/>
</dbReference>
<dbReference type="InterPro" id="IPR027484">
    <property type="entry name" value="PInositol-4-P-5-kinase_N"/>
</dbReference>
<keyword evidence="3" id="KW-0472">Membrane</keyword>
<evidence type="ECO:0000256" key="2">
    <source>
        <dbReference type="SAM" id="MobiDB-lite"/>
    </source>
</evidence>
<evidence type="ECO:0000256" key="1">
    <source>
        <dbReference type="PROSITE-ProRule" id="PRU00781"/>
    </source>
</evidence>
<dbReference type="AlphaFoldDB" id="M4B465"/>
<evidence type="ECO:0000256" key="3">
    <source>
        <dbReference type="SAM" id="Phobius"/>
    </source>
</evidence>
<dbReference type="InterPro" id="IPR023610">
    <property type="entry name" value="PInositol-4/5-P-5/4-kinase"/>
</dbReference>
<dbReference type="Gene3D" id="3.30.810.10">
    <property type="entry name" value="2-Layer Sandwich"/>
    <property type="match status" value="1"/>
</dbReference>
<dbReference type="InterPro" id="IPR027483">
    <property type="entry name" value="PInositol-4-P-4/5-kinase_C_sf"/>
</dbReference>
<feature type="region of interest" description="Disordered" evidence="2">
    <location>
        <begin position="51"/>
        <end position="95"/>
    </location>
</feature>
<dbReference type="PANTHER" id="PTHR23086:SF8">
    <property type="entry name" value="PHOSPHATIDYLINOSITOL 5-PHOSPHATE 4-KINASE, ISOFORM A"/>
    <property type="match status" value="1"/>
</dbReference>
<feature type="transmembrane region" description="Helical" evidence="3">
    <location>
        <begin position="256"/>
        <end position="277"/>
    </location>
</feature>
<dbReference type="PANTHER" id="PTHR23086">
    <property type="entry name" value="PHOSPHATIDYLINOSITOL-4-PHOSPHATE 5-KINASE"/>
    <property type="match status" value="1"/>
</dbReference>
<dbReference type="GO" id="GO:0005886">
    <property type="term" value="C:plasma membrane"/>
    <property type="evidence" value="ECO:0007669"/>
    <property type="project" value="TreeGrafter"/>
</dbReference>
<proteinExistence type="predicted"/>
<dbReference type="GO" id="GO:0016308">
    <property type="term" value="F:1-phosphatidylinositol-4-phosphate 5-kinase activity"/>
    <property type="evidence" value="ECO:0007669"/>
    <property type="project" value="TreeGrafter"/>
</dbReference>
<organism evidence="5 6">
    <name type="scientific">Hyaloperonospora arabidopsidis (strain Emoy2)</name>
    <name type="common">Downy mildew agent</name>
    <name type="synonym">Peronospora arabidopsidis</name>
    <dbReference type="NCBI Taxonomy" id="559515"/>
    <lineage>
        <taxon>Eukaryota</taxon>
        <taxon>Sar</taxon>
        <taxon>Stramenopiles</taxon>
        <taxon>Oomycota</taxon>
        <taxon>Peronosporomycetes</taxon>
        <taxon>Peronosporales</taxon>
        <taxon>Peronosporaceae</taxon>
        <taxon>Hyaloperonospora</taxon>
    </lineage>
</organism>
<keyword evidence="1" id="KW-0067">ATP-binding</keyword>
<dbReference type="Gene3D" id="3.30.450.60">
    <property type="match status" value="1"/>
</dbReference>